<proteinExistence type="predicted"/>
<dbReference type="AlphaFoldDB" id="A0A9D4HN59"/>
<reference evidence="1" key="1">
    <citation type="journal article" date="2019" name="bioRxiv">
        <title>The Genome of the Zebra Mussel, Dreissena polymorpha: A Resource for Invasive Species Research.</title>
        <authorList>
            <person name="McCartney M.A."/>
            <person name="Auch B."/>
            <person name="Kono T."/>
            <person name="Mallez S."/>
            <person name="Zhang Y."/>
            <person name="Obille A."/>
            <person name="Becker A."/>
            <person name="Abrahante J.E."/>
            <person name="Garbe J."/>
            <person name="Badalamenti J.P."/>
            <person name="Herman A."/>
            <person name="Mangelson H."/>
            <person name="Liachko I."/>
            <person name="Sullivan S."/>
            <person name="Sone E.D."/>
            <person name="Koren S."/>
            <person name="Silverstein K.A.T."/>
            <person name="Beckman K.B."/>
            <person name="Gohl D.M."/>
        </authorList>
    </citation>
    <scope>NUCLEOTIDE SEQUENCE</scope>
    <source>
        <strain evidence="1">Duluth1</strain>
        <tissue evidence="1">Whole animal</tissue>
    </source>
</reference>
<accession>A0A9D4HN59</accession>
<keyword evidence="2" id="KW-1185">Reference proteome</keyword>
<sequence length="76" mass="8428">MIQVLSTLKVGALVRMSWTRCVGSMAKPMGTHVFSNATVFVFIIEVNARQGKSVTAMKYMPLYAVRTDKLTKTNVC</sequence>
<gene>
    <name evidence="1" type="ORF">DPMN_050606</name>
</gene>
<comment type="caution">
    <text evidence="1">The sequence shown here is derived from an EMBL/GenBank/DDBJ whole genome shotgun (WGS) entry which is preliminary data.</text>
</comment>
<evidence type="ECO:0000313" key="2">
    <source>
        <dbReference type="Proteomes" id="UP000828390"/>
    </source>
</evidence>
<protein>
    <submittedName>
        <fullName evidence="1">Uncharacterized protein</fullName>
    </submittedName>
</protein>
<dbReference type="Proteomes" id="UP000828390">
    <property type="component" value="Unassembled WGS sequence"/>
</dbReference>
<name>A0A9D4HN59_DREPO</name>
<reference evidence="1" key="2">
    <citation type="submission" date="2020-11" db="EMBL/GenBank/DDBJ databases">
        <authorList>
            <person name="McCartney M.A."/>
            <person name="Auch B."/>
            <person name="Kono T."/>
            <person name="Mallez S."/>
            <person name="Becker A."/>
            <person name="Gohl D.M."/>
            <person name="Silverstein K.A.T."/>
            <person name="Koren S."/>
            <person name="Bechman K.B."/>
            <person name="Herman A."/>
            <person name="Abrahante J.E."/>
            <person name="Garbe J."/>
        </authorList>
    </citation>
    <scope>NUCLEOTIDE SEQUENCE</scope>
    <source>
        <strain evidence="1">Duluth1</strain>
        <tissue evidence="1">Whole animal</tissue>
    </source>
</reference>
<evidence type="ECO:0000313" key="1">
    <source>
        <dbReference type="EMBL" id="KAH3724781.1"/>
    </source>
</evidence>
<organism evidence="1 2">
    <name type="scientific">Dreissena polymorpha</name>
    <name type="common">Zebra mussel</name>
    <name type="synonym">Mytilus polymorpha</name>
    <dbReference type="NCBI Taxonomy" id="45954"/>
    <lineage>
        <taxon>Eukaryota</taxon>
        <taxon>Metazoa</taxon>
        <taxon>Spiralia</taxon>
        <taxon>Lophotrochozoa</taxon>
        <taxon>Mollusca</taxon>
        <taxon>Bivalvia</taxon>
        <taxon>Autobranchia</taxon>
        <taxon>Heteroconchia</taxon>
        <taxon>Euheterodonta</taxon>
        <taxon>Imparidentia</taxon>
        <taxon>Neoheterodontei</taxon>
        <taxon>Myida</taxon>
        <taxon>Dreissenoidea</taxon>
        <taxon>Dreissenidae</taxon>
        <taxon>Dreissena</taxon>
    </lineage>
</organism>
<dbReference type="EMBL" id="JAIWYP010000012">
    <property type="protein sequence ID" value="KAH3724781.1"/>
    <property type="molecule type" value="Genomic_DNA"/>
</dbReference>